<sequence length="140" mass="16314">MDYIRDRVSNIPFSLHDSRIIQIGINETSLLLKVDRIFQYAGAEEKWYQGIIEFTKADIEECDIMVFNRPYGYDGEKSFTGESISLAEFNAKYSDAVFEIITEGYSGYDTTFQGWIWQGKNDPIFGIMRIWNTGDMIYRI</sequence>
<evidence type="ECO:0000313" key="2">
    <source>
        <dbReference type="Proteomes" id="UP000481852"/>
    </source>
</evidence>
<name>A0A6L5X2B6_9FIRM</name>
<reference evidence="1 2" key="1">
    <citation type="submission" date="2019-08" db="EMBL/GenBank/DDBJ databases">
        <title>In-depth cultivation of the pig gut microbiome towards novel bacterial diversity and tailored functional studies.</title>
        <authorList>
            <person name="Wylensek D."/>
            <person name="Hitch T.C.A."/>
            <person name="Clavel T."/>
        </authorList>
    </citation>
    <scope>NUCLEOTIDE SEQUENCE [LARGE SCALE GENOMIC DNA]</scope>
    <source>
        <strain evidence="1 2">Oil+RF-744-WCA-WT-11</strain>
    </source>
</reference>
<organism evidence="1 2">
    <name type="scientific">Porcincola intestinalis</name>
    <dbReference type="NCBI Taxonomy" id="2606632"/>
    <lineage>
        <taxon>Bacteria</taxon>
        <taxon>Bacillati</taxon>
        <taxon>Bacillota</taxon>
        <taxon>Clostridia</taxon>
        <taxon>Lachnospirales</taxon>
        <taxon>Lachnospiraceae</taxon>
        <taxon>Porcincola</taxon>
    </lineage>
</organism>
<protein>
    <submittedName>
        <fullName evidence="1">Uncharacterized protein</fullName>
    </submittedName>
</protein>
<keyword evidence="2" id="KW-1185">Reference proteome</keyword>
<accession>A0A6L5X2B6</accession>
<evidence type="ECO:0000313" key="1">
    <source>
        <dbReference type="EMBL" id="MSS13765.1"/>
    </source>
</evidence>
<dbReference type="EMBL" id="VULZ01000001">
    <property type="protein sequence ID" value="MSS13765.1"/>
    <property type="molecule type" value="Genomic_DNA"/>
</dbReference>
<proteinExistence type="predicted"/>
<dbReference type="AlphaFoldDB" id="A0A6L5X2B6"/>
<dbReference type="RefSeq" id="WP_154522203.1">
    <property type="nucleotide sequence ID" value="NZ_VULZ01000001.1"/>
</dbReference>
<gene>
    <name evidence="1" type="ORF">FYJ35_01695</name>
</gene>
<comment type="caution">
    <text evidence="1">The sequence shown here is derived from an EMBL/GenBank/DDBJ whole genome shotgun (WGS) entry which is preliminary data.</text>
</comment>
<dbReference type="Proteomes" id="UP000481852">
    <property type="component" value="Unassembled WGS sequence"/>
</dbReference>